<comment type="caution">
    <text evidence="1">The sequence shown here is derived from an EMBL/GenBank/DDBJ whole genome shotgun (WGS) entry which is preliminary data.</text>
</comment>
<gene>
    <name evidence="1" type="ORF">SDC9_178766</name>
</gene>
<evidence type="ECO:0000313" key="1">
    <source>
        <dbReference type="EMBL" id="MPN31292.1"/>
    </source>
</evidence>
<dbReference type="EMBL" id="VSSQ01082772">
    <property type="protein sequence ID" value="MPN31292.1"/>
    <property type="molecule type" value="Genomic_DNA"/>
</dbReference>
<reference evidence="1" key="1">
    <citation type="submission" date="2019-08" db="EMBL/GenBank/DDBJ databases">
        <authorList>
            <person name="Kucharzyk K."/>
            <person name="Murdoch R.W."/>
            <person name="Higgins S."/>
            <person name="Loffler F."/>
        </authorList>
    </citation>
    <scope>NUCLEOTIDE SEQUENCE</scope>
</reference>
<dbReference type="AlphaFoldDB" id="A0A645GYZ6"/>
<proteinExistence type="predicted"/>
<protein>
    <submittedName>
        <fullName evidence="1">Uncharacterized protein</fullName>
    </submittedName>
</protein>
<name>A0A645GYZ6_9ZZZZ</name>
<accession>A0A645GYZ6</accession>
<sequence length="46" mass="5580">MLGRGHIDRMDYEVLTTTIKEMIEEWMSTCEIYNDPEEENPFAFFF</sequence>
<organism evidence="1">
    <name type="scientific">bioreactor metagenome</name>
    <dbReference type="NCBI Taxonomy" id="1076179"/>
    <lineage>
        <taxon>unclassified sequences</taxon>
        <taxon>metagenomes</taxon>
        <taxon>ecological metagenomes</taxon>
    </lineage>
</organism>